<organism evidence="3 4">
    <name type="scientific">Paenibacillus elgii</name>
    <dbReference type="NCBI Taxonomy" id="189691"/>
    <lineage>
        <taxon>Bacteria</taxon>
        <taxon>Bacillati</taxon>
        <taxon>Bacillota</taxon>
        <taxon>Bacilli</taxon>
        <taxon>Bacillales</taxon>
        <taxon>Paenibacillaceae</taxon>
        <taxon>Paenibacillus</taxon>
    </lineage>
</organism>
<dbReference type="InterPro" id="IPR025377">
    <property type="entry name" value="DUF4367"/>
</dbReference>
<reference evidence="3 4" key="1">
    <citation type="submission" date="2018-03" db="EMBL/GenBank/DDBJ databases">
        <title>Genome sequence of Paenibacillus elgii strain AC13 an antimicrobial compound producing bacteria.</title>
        <authorList>
            <person name="Kurokawa A.S."/>
            <person name="Araujo J.F."/>
            <person name="Costa R.A."/>
            <person name="Ortega D.B."/>
            <person name="Pires A.S."/>
            <person name="Pappas G.J.Jr."/>
            <person name="Franco O.L."/>
            <person name="Barreto C."/>
            <person name="Magalhaes B.S."/>
            <person name="Kruger R.H."/>
        </authorList>
    </citation>
    <scope>NUCLEOTIDE SEQUENCE [LARGE SCALE GENOMIC DNA]</scope>
    <source>
        <strain evidence="3 4">AC13</strain>
    </source>
</reference>
<keyword evidence="1" id="KW-0812">Transmembrane</keyword>
<proteinExistence type="predicted"/>
<dbReference type="EMBL" id="PYHP01000061">
    <property type="protein sequence ID" value="PUA37112.1"/>
    <property type="molecule type" value="Genomic_DNA"/>
</dbReference>
<sequence>MTLDKDQDLKALFHDPHIPDADLTGQVMKKLYAERNKKERFFVKYKVGVLVAMGMLLTVSSGFAAVKYGVLKNEQGQAVYEVKPLNSAPPQPKYSEEDTRRIGMSRDLAEELLPDGSAAIFYIVPNNPNKQTDTRFKPFVFNDVSALRAKMAGMPIKILDRLEGNYQFQDAKVFFNPMNEVNPPAPDEKAATAEKLRKQAEESGKDYAMMPIELSDDLLHMRAVYKQGNDEVAVTVIKSKDTFTAYVDEKIDFRQEKITVKGVEMLYTQYLDKDGKDGQKNITWNNGGEYTYQIDEFSEMSKEELIKIAEAYLNQN</sequence>
<evidence type="ECO:0000313" key="4">
    <source>
        <dbReference type="Proteomes" id="UP000244184"/>
    </source>
</evidence>
<gene>
    <name evidence="3" type="ORF">C8Z91_21355</name>
</gene>
<evidence type="ECO:0000259" key="2">
    <source>
        <dbReference type="Pfam" id="PF14285"/>
    </source>
</evidence>
<evidence type="ECO:0000313" key="3">
    <source>
        <dbReference type="EMBL" id="PUA37112.1"/>
    </source>
</evidence>
<dbReference type="RefSeq" id="WP_108533100.1">
    <property type="nucleotide sequence ID" value="NZ_PYHP01000061.1"/>
</dbReference>
<dbReference type="Pfam" id="PF14285">
    <property type="entry name" value="DUF4367"/>
    <property type="match status" value="1"/>
</dbReference>
<feature type="domain" description="DUF4367" evidence="2">
    <location>
        <begin position="220"/>
        <end position="310"/>
    </location>
</feature>
<name>A0A2T6FYX8_9BACL</name>
<dbReference type="Proteomes" id="UP000244184">
    <property type="component" value="Unassembled WGS sequence"/>
</dbReference>
<protein>
    <recommendedName>
        <fullName evidence="2">DUF4367 domain-containing protein</fullName>
    </recommendedName>
</protein>
<keyword evidence="1" id="KW-0472">Membrane</keyword>
<comment type="caution">
    <text evidence="3">The sequence shown here is derived from an EMBL/GenBank/DDBJ whole genome shotgun (WGS) entry which is preliminary data.</text>
</comment>
<dbReference type="AlphaFoldDB" id="A0A2T6FYX8"/>
<keyword evidence="1" id="KW-1133">Transmembrane helix</keyword>
<feature type="transmembrane region" description="Helical" evidence="1">
    <location>
        <begin position="47"/>
        <end position="66"/>
    </location>
</feature>
<evidence type="ECO:0000256" key="1">
    <source>
        <dbReference type="SAM" id="Phobius"/>
    </source>
</evidence>
<accession>A0A2T6FYX8</accession>